<evidence type="ECO:0000256" key="4">
    <source>
        <dbReference type="ARBA" id="ARBA00022741"/>
    </source>
</evidence>
<evidence type="ECO:0000256" key="8">
    <source>
        <dbReference type="SAM" id="MobiDB-lite"/>
    </source>
</evidence>
<dbReference type="PANTHER" id="PTHR43289:SF6">
    <property type="entry name" value="SERINE_THREONINE-PROTEIN KINASE NEKL-3"/>
    <property type="match status" value="1"/>
</dbReference>
<evidence type="ECO:0000256" key="5">
    <source>
        <dbReference type="ARBA" id="ARBA00022777"/>
    </source>
</evidence>
<dbReference type="InterPro" id="IPR000719">
    <property type="entry name" value="Prot_kinase_dom"/>
</dbReference>
<dbReference type="Gene3D" id="3.30.200.20">
    <property type="entry name" value="Phosphorylase Kinase, domain 1"/>
    <property type="match status" value="1"/>
</dbReference>
<reference evidence="11" key="1">
    <citation type="journal article" date="2019" name="Int. J. Syst. Evol. Microbiol.">
        <title>The Global Catalogue of Microorganisms (GCM) 10K type strain sequencing project: providing services to taxonomists for standard genome sequencing and annotation.</title>
        <authorList>
            <consortium name="The Broad Institute Genomics Platform"/>
            <consortium name="The Broad Institute Genome Sequencing Center for Infectious Disease"/>
            <person name="Wu L."/>
            <person name="Ma J."/>
        </authorList>
    </citation>
    <scope>NUCLEOTIDE SEQUENCE [LARGE SCALE GENOMIC DNA]</scope>
    <source>
        <strain evidence="11">JCM 31037</strain>
    </source>
</reference>
<evidence type="ECO:0000256" key="6">
    <source>
        <dbReference type="ARBA" id="ARBA00022840"/>
    </source>
</evidence>
<dbReference type="InterPro" id="IPR016123">
    <property type="entry name" value="Mog1/PsbP_a/b/a-sand"/>
</dbReference>
<feature type="compositionally biased region" description="Pro residues" evidence="8">
    <location>
        <begin position="539"/>
        <end position="562"/>
    </location>
</feature>
<dbReference type="Pfam" id="PF00069">
    <property type="entry name" value="Pkinase"/>
    <property type="match status" value="1"/>
</dbReference>
<keyword evidence="5 10" id="KW-0418">Kinase</keyword>
<dbReference type="SUPFAM" id="SSF56112">
    <property type="entry name" value="Protein kinase-like (PK-like)"/>
    <property type="match status" value="1"/>
</dbReference>
<accession>A0ABW3YRV2</accession>
<protein>
    <recommendedName>
        <fullName evidence="1">non-specific serine/threonine protein kinase</fullName>
        <ecNumber evidence="1">2.7.11.1</ecNumber>
    </recommendedName>
</protein>
<keyword evidence="2" id="KW-0723">Serine/threonine-protein kinase</keyword>
<dbReference type="EC" id="2.7.11.1" evidence="1"/>
<dbReference type="Proteomes" id="UP001597260">
    <property type="component" value="Unassembled WGS sequence"/>
</dbReference>
<keyword evidence="4 7" id="KW-0547">Nucleotide-binding</keyword>
<feature type="compositionally biased region" description="Gly residues" evidence="8">
    <location>
        <begin position="509"/>
        <end position="531"/>
    </location>
</feature>
<dbReference type="InterPro" id="IPR017441">
    <property type="entry name" value="Protein_kinase_ATP_BS"/>
</dbReference>
<dbReference type="PROSITE" id="PS00108">
    <property type="entry name" value="PROTEIN_KINASE_ST"/>
    <property type="match status" value="1"/>
</dbReference>
<dbReference type="PROSITE" id="PS50011">
    <property type="entry name" value="PROTEIN_KINASE_DOM"/>
    <property type="match status" value="1"/>
</dbReference>
<dbReference type="Pfam" id="PF01789">
    <property type="entry name" value="PsbP"/>
    <property type="match status" value="1"/>
</dbReference>
<name>A0ABW3YRV2_9ACTN</name>
<dbReference type="InterPro" id="IPR008271">
    <property type="entry name" value="Ser/Thr_kinase_AS"/>
</dbReference>
<feature type="region of interest" description="Disordered" evidence="8">
    <location>
        <begin position="313"/>
        <end position="336"/>
    </location>
</feature>
<dbReference type="Gene3D" id="3.40.1000.10">
    <property type="entry name" value="Mog1/PsbP, alpha/beta/alpha sandwich"/>
    <property type="match status" value="1"/>
</dbReference>
<feature type="compositionally biased region" description="Low complexity" evidence="8">
    <location>
        <begin position="362"/>
        <end position="403"/>
    </location>
</feature>
<evidence type="ECO:0000313" key="10">
    <source>
        <dbReference type="EMBL" id="MFD1325373.1"/>
    </source>
</evidence>
<evidence type="ECO:0000256" key="1">
    <source>
        <dbReference type="ARBA" id="ARBA00012513"/>
    </source>
</evidence>
<dbReference type="InterPro" id="IPR011009">
    <property type="entry name" value="Kinase-like_dom_sf"/>
</dbReference>
<evidence type="ECO:0000259" key="9">
    <source>
        <dbReference type="PROSITE" id="PS50011"/>
    </source>
</evidence>
<evidence type="ECO:0000256" key="2">
    <source>
        <dbReference type="ARBA" id="ARBA00022527"/>
    </source>
</evidence>
<feature type="region of interest" description="Disordered" evidence="8">
    <location>
        <begin position="352"/>
        <end position="577"/>
    </location>
</feature>
<keyword evidence="6 7" id="KW-0067">ATP-binding</keyword>
<evidence type="ECO:0000256" key="3">
    <source>
        <dbReference type="ARBA" id="ARBA00022679"/>
    </source>
</evidence>
<dbReference type="EMBL" id="JBHTMP010000076">
    <property type="protein sequence ID" value="MFD1325373.1"/>
    <property type="molecule type" value="Genomic_DNA"/>
</dbReference>
<feature type="domain" description="Protein kinase" evidence="9">
    <location>
        <begin position="29"/>
        <end position="287"/>
    </location>
</feature>
<feature type="binding site" evidence="7">
    <location>
        <position position="58"/>
    </location>
    <ligand>
        <name>ATP</name>
        <dbReference type="ChEBI" id="CHEBI:30616"/>
    </ligand>
</feature>
<keyword evidence="11" id="KW-1185">Reference proteome</keyword>
<organism evidence="10 11">
    <name type="scientific">Micromonospora sonneratiae</name>
    <dbReference type="NCBI Taxonomy" id="1184706"/>
    <lineage>
        <taxon>Bacteria</taxon>
        <taxon>Bacillati</taxon>
        <taxon>Actinomycetota</taxon>
        <taxon>Actinomycetes</taxon>
        <taxon>Micromonosporales</taxon>
        <taxon>Micromonosporaceae</taxon>
        <taxon>Micromonospora</taxon>
    </lineage>
</organism>
<keyword evidence="3" id="KW-0808">Transferase</keyword>
<dbReference type="CDD" id="cd14014">
    <property type="entry name" value="STKc_PknB_like"/>
    <property type="match status" value="1"/>
</dbReference>
<proteinExistence type="predicted"/>
<dbReference type="PANTHER" id="PTHR43289">
    <property type="entry name" value="MITOGEN-ACTIVATED PROTEIN KINASE KINASE KINASE 20-RELATED"/>
    <property type="match status" value="1"/>
</dbReference>
<sequence>MTQIPTWNGGQVSPPNGRAAPGAIIGGRYELRAAVGHGGMGTVWQAADTLLRRDVAVKEVVLPPGLAPSDRDALYERTLREARAAAAIQHPAVVQVYDVVTEGGRPWIVMELLEARSLADMVIEDGPVAPRAVAKIGIALLGALEVAHAIGVLHRDVKPANVLICADGRCVLTDFGVARMPTDVQLTTPGMVLGSPHFISPERAMGQDFGPPSDLFSLGVTLYTAVEGRPPFDKGDPIETMHAVVEDAPAPPVRSGPLTRILFGLLEKDPAQRLNVHTARSMLRELLAGPLASKAPTDQMTDPYAVVPVQRPQWQAPSAPPPPSPQPSGQIGGRAMIAPGQSLTDRLAELRKGEQQEGAENPSLDPAAGASPGAPSPATAAALSIPTGAMPAPSPMAAPAADALDVPTGAMPSSAADPLNVPTGAMPAPNRAAGSADPTERWEQPTGVVSPGPLGSGRVISGQVVTGTGPASHQPGGFPPAGPQPGGLYGGGPAQNGPYPGAVPQGIGFPTGTGTPGGFPTGPNAPGGGFPTGPNAPGGFPPPPGGFYPGTPQPGGFPPVGPVPAGGQPGGGNAALDRTRQAGGQLITTIKGWPRKVQLAVAGGVAVVLLLGLVFMFSGSDPDPTPPPQATSSSAPAGSAPETQAHSDKGVSVNVPKGWTRKSSGGYYVDYTDPEDSGRRVRIIVEPFKGDDPRRWAEIASNVLKGNTKTCARPYAQLAITDQELGGKPAAELEYNCGEGESMRHGIWRGLVTDGKAYSFYLTSGNARFEESKPIFDEMVRSFQLTEAS</sequence>
<gene>
    <name evidence="10" type="ORF">ACFQ4H_30245</name>
</gene>
<dbReference type="SUPFAM" id="SSF55724">
    <property type="entry name" value="Mog1p/PsbP-like"/>
    <property type="match status" value="1"/>
</dbReference>
<feature type="compositionally biased region" description="Low complexity" evidence="8">
    <location>
        <begin position="630"/>
        <end position="641"/>
    </location>
</feature>
<dbReference type="Gene3D" id="1.10.510.10">
    <property type="entry name" value="Transferase(Phosphotransferase) domain 1"/>
    <property type="match status" value="1"/>
</dbReference>
<dbReference type="InterPro" id="IPR002683">
    <property type="entry name" value="PsbP_C"/>
</dbReference>
<evidence type="ECO:0000313" key="11">
    <source>
        <dbReference type="Proteomes" id="UP001597260"/>
    </source>
</evidence>
<dbReference type="GO" id="GO:0016301">
    <property type="term" value="F:kinase activity"/>
    <property type="evidence" value="ECO:0007669"/>
    <property type="project" value="UniProtKB-KW"/>
</dbReference>
<evidence type="ECO:0000256" key="7">
    <source>
        <dbReference type="PROSITE-ProRule" id="PRU10141"/>
    </source>
</evidence>
<dbReference type="PROSITE" id="PS00107">
    <property type="entry name" value="PROTEIN_KINASE_ATP"/>
    <property type="match status" value="1"/>
</dbReference>
<comment type="caution">
    <text evidence="10">The sequence shown here is derived from an EMBL/GenBank/DDBJ whole genome shotgun (WGS) entry which is preliminary data.</text>
</comment>
<dbReference type="SMART" id="SM00220">
    <property type="entry name" value="S_TKc"/>
    <property type="match status" value="1"/>
</dbReference>
<feature type="region of interest" description="Disordered" evidence="8">
    <location>
        <begin position="622"/>
        <end position="657"/>
    </location>
</feature>
<feature type="compositionally biased region" description="Gly residues" evidence="8">
    <location>
        <begin position="484"/>
        <end position="494"/>
    </location>
</feature>
<dbReference type="RefSeq" id="WP_377577601.1">
    <property type="nucleotide sequence ID" value="NZ_JBHTMP010000076.1"/>
</dbReference>